<dbReference type="PROSITE" id="PS51257">
    <property type="entry name" value="PROKAR_LIPOPROTEIN"/>
    <property type="match status" value="1"/>
</dbReference>
<dbReference type="GO" id="GO:0016829">
    <property type="term" value="F:lyase activity"/>
    <property type="evidence" value="ECO:0007669"/>
    <property type="project" value="UniProtKB-KW"/>
</dbReference>
<evidence type="ECO:0000259" key="6">
    <source>
        <dbReference type="Pfam" id="PF07940"/>
    </source>
</evidence>
<dbReference type="STRING" id="1117647.M5M_10445"/>
<dbReference type="Proteomes" id="UP000000466">
    <property type="component" value="Chromosome"/>
</dbReference>
<dbReference type="PANTHER" id="PTHR39210:SF1">
    <property type="entry name" value="HEPARIN-SULFATE LYASE"/>
    <property type="match status" value="1"/>
</dbReference>
<dbReference type="OrthoDB" id="9772435at2"/>
<dbReference type="RefSeq" id="WP_016389342.1">
    <property type="nucleotide sequence ID" value="NC_018868.3"/>
</dbReference>
<evidence type="ECO:0000313" key="8">
    <source>
        <dbReference type="Proteomes" id="UP000000466"/>
    </source>
</evidence>
<proteinExistence type="predicted"/>
<dbReference type="Gene3D" id="2.70.98.70">
    <property type="match status" value="1"/>
</dbReference>
<organism evidence="7 8">
    <name type="scientific">Simiduia agarivorans (strain DSM 21679 / JCM 13881 / BCRC 17597 / SA1)</name>
    <dbReference type="NCBI Taxonomy" id="1117647"/>
    <lineage>
        <taxon>Bacteria</taxon>
        <taxon>Pseudomonadati</taxon>
        <taxon>Pseudomonadota</taxon>
        <taxon>Gammaproteobacteria</taxon>
        <taxon>Cellvibrionales</taxon>
        <taxon>Cellvibrionaceae</taxon>
        <taxon>Simiduia</taxon>
    </lineage>
</organism>
<dbReference type="Pfam" id="PF07940">
    <property type="entry name" value="Hepar_II_III_C"/>
    <property type="match status" value="1"/>
</dbReference>
<evidence type="ECO:0000256" key="1">
    <source>
        <dbReference type="ARBA" id="ARBA00004418"/>
    </source>
</evidence>
<evidence type="ECO:0000256" key="3">
    <source>
        <dbReference type="ARBA" id="ARBA00022764"/>
    </source>
</evidence>
<protein>
    <submittedName>
        <fullName evidence="7">Uncharacterized protein</fullName>
    </submittedName>
</protein>
<dbReference type="AlphaFoldDB" id="K4KM24"/>
<dbReference type="Pfam" id="PF05426">
    <property type="entry name" value="Alginate_lyase"/>
    <property type="match status" value="1"/>
</dbReference>
<reference evidence="7 8" key="1">
    <citation type="journal article" date="2013" name="Genome Announc.">
        <title>Complete genome sequence of Simiduia agarivorans SA1(T), a marine bacterium able to degrade a variety of polysaccharides.</title>
        <authorList>
            <person name="Lin S.Y."/>
            <person name="Shieh W.Y."/>
            <person name="Chen J.S."/>
            <person name="Tang S.L."/>
        </authorList>
    </citation>
    <scope>NUCLEOTIDE SEQUENCE [LARGE SCALE GENOMIC DNA]</scope>
    <source>
        <strain evidence="8">DSM 21679 / JCM 13881 / BCRC 17597 / SA1</strain>
    </source>
</reference>
<dbReference type="SUPFAM" id="SSF48230">
    <property type="entry name" value="Chondroitin AC/alginate lyase"/>
    <property type="match status" value="1"/>
</dbReference>
<dbReference type="EMBL" id="CP003746">
    <property type="protein sequence ID" value="AFU99270.2"/>
    <property type="molecule type" value="Genomic_DNA"/>
</dbReference>
<keyword evidence="8" id="KW-1185">Reference proteome</keyword>
<dbReference type="KEGG" id="saga:M5M_10445"/>
<dbReference type="InterPro" id="IPR012480">
    <property type="entry name" value="Hepar_II_III_C"/>
</dbReference>
<dbReference type="GO" id="GO:0042597">
    <property type="term" value="C:periplasmic space"/>
    <property type="evidence" value="ECO:0007669"/>
    <property type="project" value="UniProtKB-SubCell"/>
</dbReference>
<comment type="subcellular location">
    <subcellularLocation>
        <location evidence="1">Periplasm</location>
    </subcellularLocation>
</comment>
<evidence type="ECO:0000256" key="2">
    <source>
        <dbReference type="ARBA" id="ARBA00022729"/>
    </source>
</evidence>
<evidence type="ECO:0000313" key="7">
    <source>
        <dbReference type="EMBL" id="AFU99270.2"/>
    </source>
</evidence>
<keyword evidence="2" id="KW-0732">Signal</keyword>
<evidence type="ECO:0000256" key="4">
    <source>
        <dbReference type="ARBA" id="ARBA00023239"/>
    </source>
</evidence>
<feature type="domain" description="Alginate lyase" evidence="5">
    <location>
        <begin position="96"/>
        <end position="278"/>
    </location>
</feature>
<dbReference type="HOGENOM" id="CLU_022650_0_0_6"/>
<name>K4KM24_SIMAS</name>
<gene>
    <name evidence="7" type="ordered locus">M5M_10445</name>
</gene>
<dbReference type="eggNOG" id="ENOG502Z7XC">
    <property type="taxonomic scope" value="Bacteria"/>
</dbReference>
<dbReference type="Gene3D" id="1.50.10.100">
    <property type="entry name" value="Chondroitin AC/alginate lyase"/>
    <property type="match status" value="1"/>
</dbReference>
<sequence>MRAGVFFSIVVTALILSACESDTDVSRHPNLLVAAQDVAAMKRADGVSAPLFADALQQAQTEVDAAMAQALDIPLPKDPGGGYSHERHKKNALLLFQAGQLYTIKGDPRYANWAAEVLVRYADLYPTLGLHPEHKHQAPGKLFWQILNDAWWLTYVIQAYDMVLPAMTEDQRAQVESRLLRPYADFLSKESASTFNKVHNHGTWAAAAVGMTGLVLADDYYVNIALKGLDQSGKAGFLKQMDQLFSPDGYYTEGPYYQRYALLPFVMFARALDRHKPSMGIFEYRDRILIKAIYAAIQLTDGHYFLPLNDAIKDKGLDTIEMVYGVSIAYAKTQDKNLLAIARKQNQVVLTGDGLRVAVDLARSADVQFPFSSQLFRDGPNGDEGAVALLRAGDTTVVFKAASQGMGHGHFDRLGWQLYSQGAEIVSDYGAARYLNVEPKQGGIYLPENTSWAKQTVAHNALVVDRTSHFDGSVKRASKSSPELLQFVRGEQWQLVSAREANAYKGVVMTRTQILLEHPLLSGPLVLDLLAAESDEQHVYELPVHFQGQLMTFSGELAVNTDALKPLGTQNGYQHLWHKATLAPAAHRPLQASWLSNNRFYTLTAVAPADQTLLVAELGANDPEFNLRRDQALIARAETSGGVQFVQLLEQHGHYDGRAETVSQPRSAIARAAIEQHPGAQVLTLDTVSGQTLRIVLADDRAPERQHALSLGEQRVQWQGPVHLLVNH</sequence>
<dbReference type="PANTHER" id="PTHR39210">
    <property type="entry name" value="HEPARIN-SULFATE LYASE"/>
    <property type="match status" value="1"/>
</dbReference>
<feature type="domain" description="Heparinase II/III-like C-terminal" evidence="6">
    <location>
        <begin position="378"/>
        <end position="628"/>
    </location>
</feature>
<accession>K4KM24</accession>
<dbReference type="InterPro" id="IPR008929">
    <property type="entry name" value="Chondroitin_lyas"/>
</dbReference>
<dbReference type="InterPro" id="IPR008397">
    <property type="entry name" value="Alginate_lyase_dom"/>
</dbReference>
<evidence type="ECO:0000259" key="5">
    <source>
        <dbReference type="Pfam" id="PF05426"/>
    </source>
</evidence>
<keyword evidence="3" id="KW-0574">Periplasm</keyword>
<keyword evidence="4" id="KW-0456">Lyase</keyword>